<feature type="compositionally biased region" description="Basic residues" evidence="1">
    <location>
        <begin position="1"/>
        <end position="12"/>
    </location>
</feature>
<comment type="caution">
    <text evidence="2">The sequence shown here is derived from an EMBL/GenBank/DDBJ whole genome shotgun (WGS) entry which is preliminary data.</text>
</comment>
<evidence type="ECO:0000313" key="2">
    <source>
        <dbReference type="EMBL" id="KAJ4456148.1"/>
    </source>
</evidence>
<dbReference type="Proteomes" id="UP001141327">
    <property type="component" value="Unassembled WGS sequence"/>
</dbReference>
<evidence type="ECO:0000256" key="1">
    <source>
        <dbReference type="SAM" id="MobiDB-lite"/>
    </source>
</evidence>
<feature type="region of interest" description="Disordered" evidence="1">
    <location>
        <begin position="1"/>
        <end position="41"/>
    </location>
</feature>
<organism evidence="2 3">
    <name type="scientific">Paratrimastix pyriformis</name>
    <dbReference type="NCBI Taxonomy" id="342808"/>
    <lineage>
        <taxon>Eukaryota</taxon>
        <taxon>Metamonada</taxon>
        <taxon>Preaxostyla</taxon>
        <taxon>Paratrimastigidae</taxon>
        <taxon>Paratrimastix</taxon>
    </lineage>
</organism>
<protein>
    <submittedName>
        <fullName evidence="2">Uncharacterized protein</fullName>
    </submittedName>
</protein>
<evidence type="ECO:0000313" key="3">
    <source>
        <dbReference type="Proteomes" id="UP001141327"/>
    </source>
</evidence>
<keyword evidence="3" id="KW-1185">Reference proteome</keyword>
<sequence>MSKTPPPRRRSRSPSASSSDEEKAPRKAARQSPDPEEPDSGWATLLLLKRAALKDPEKFDPNADLTFLGPSLRALHFAKKESGGKSPLIFFLLPFPSHLQEIGLLSDRGSFAYSADRSPKIRQSV</sequence>
<gene>
    <name evidence="2" type="ORF">PAPYR_8753</name>
</gene>
<name>A0ABQ8UA09_9EUKA</name>
<accession>A0ABQ8UA09</accession>
<reference evidence="2" key="1">
    <citation type="journal article" date="2022" name="bioRxiv">
        <title>Genomics of Preaxostyla Flagellates Illuminates Evolutionary Transitions and the Path Towards Mitochondrial Loss.</title>
        <authorList>
            <person name="Novak L.V.F."/>
            <person name="Treitli S.C."/>
            <person name="Pyrih J."/>
            <person name="Halakuc P."/>
            <person name="Pipaliya S.V."/>
            <person name="Vacek V."/>
            <person name="Brzon O."/>
            <person name="Soukal P."/>
            <person name="Eme L."/>
            <person name="Dacks J.B."/>
            <person name="Karnkowska A."/>
            <person name="Elias M."/>
            <person name="Hampl V."/>
        </authorList>
    </citation>
    <scope>NUCLEOTIDE SEQUENCE</scope>
    <source>
        <strain evidence="2">RCP-MX</strain>
    </source>
</reference>
<dbReference type="EMBL" id="JAPMOS010000080">
    <property type="protein sequence ID" value="KAJ4456148.1"/>
    <property type="molecule type" value="Genomic_DNA"/>
</dbReference>
<proteinExistence type="predicted"/>